<proteinExistence type="predicted"/>
<dbReference type="GO" id="GO:0003824">
    <property type="term" value="F:catalytic activity"/>
    <property type="evidence" value="ECO:0007669"/>
    <property type="project" value="InterPro"/>
</dbReference>
<evidence type="ECO:0000256" key="7">
    <source>
        <dbReference type="ARBA" id="ARBA00023014"/>
    </source>
</evidence>
<dbReference type="SFLD" id="SFLDG01123">
    <property type="entry name" value="methyltransferase_(Class_B)"/>
    <property type="match status" value="1"/>
</dbReference>
<dbReference type="Proteomes" id="UP000886076">
    <property type="component" value="Unassembled WGS sequence"/>
</dbReference>
<dbReference type="PANTHER" id="PTHR43409">
    <property type="entry name" value="ANAEROBIC MAGNESIUM-PROTOPORPHYRIN IX MONOMETHYL ESTER CYCLASE-RELATED"/>
    <property type="match status" value="1"/>
</dbReference>
<evidence type="ECO:0000256" key="4">
    <source>
        <dbReference type="ARBA" id="ARBA00022691"/>
    </source>
</evidence>
<dbReference type="Gene3D" id="3.80.30.20">
    <property type="entry name" value="tm_1862 like domain"/>
    <property type="match status" value="1"/>
</dbReference>
<dbReference type="InterPro" id="IPR051198">
    <property type="entry name" value="BchE-like"/>
</dbReference>
<dbReference type="PROSITE" id="PS51332">
    <property type="entry name" value="B12_BINDING"/>
    <property type="match status" value="1"/>
</dbReference>
<keyword evidence="5" id="KW-0479">Metal-binding</keyword>
<dbReference type="GO" id="GO:0046872">
    <property type="term" value="F:metal ion binding"/>
    <property type="evidence" value="ECO:0007669"/>
    <property type="project" value="UniProtKB-KW"/>
</dbReference>
<accession>A0A7C2ZT24</accession>
<feature type="domain" description="Radical SAM core" evidence="9">
    <location>
        <begin position="191"/>
        <end position="420"/>
    </location>
</feature>
<evidence type="ECO:0000259" key="8">
    <source>
        <dbReference type="PROSITE" id="PS51332"/>
    </source>
</evidence>
<dbReference type="InterPro" id="IPR023404">
    <property type="entry name" value="rSAM_horseshoe"/>
</dbReference>
<dbReference type="PANTHER" id="PTHR43409:SF7">
    <property type="entry name" value="BLL1977 PROTEIN"/>
    <property type="match status" value="1"/>
</dbReference>
<feature type="domain" description="B12-binding" evidence="8">
    <location>
        <begin position="11"/>
        <end position="143"/>
    </location>
</feature>
<dbReference type="AlphaFoldDB" id="A0A7C2ZT24"/>
<dbReference type="Pfam" id="PF04055">
    <property type="entry name" value="Radical_SAM"/>
    <property type="match status" value="1"/>
</dbReference>
<dbReference type="InterPro" id="IPR007197">
    <property type="entry name" value="rSAM"/>
</dbReference>
<comment type="caution">
    <text evidence="10">The sequence shown here is derived from an EMBL/GenBank/DDBJ whole genome shotgun (WGS) entry which is preliminary data.</text>
</comment>
<evidence type="ECO:0000259" key="9">
    <source>
        <dbReference type="PROSITE" id="PS51918"/>
    </source>
</evidence>
<keyword evidence="4" id="KW-0949">S-adenosyl-L-methionine</keyword>
<dbReference type="Pfam" id="PF02310">
    <property type="entry name" value="B12-binding"/>
    <property type="match status" value="1"/>
</dbReference>
<dbReference type="SFLD" id="SFLDG01082">
    <property type="entry name" value="B12-binding_domain_containing"/>
    <property type="match status" value="1"/>
</dbReference>
<dbReference type="RefSeq" id="WP_272985074.1">
    <property type="nucleotide sequence ID" value="NZ_DSFH01000029.1"/>
</dbReference>
<dbReference type="SMART" id="SM00729">
    <property type="entry name" value="Elp3"/>
    <property type="match status" value="1"/>
</dbReference>
<dbReference type="InterPro" id="IPR006158">
    <property type="entry name" value="Cobalamin-bd"/>
</dbReference>
<evidence type="ECO:0000256" key="1">
    <source>
        <dbReference type="ARBA" id="ARBA00001966"/>
    </source>
</evidence>
<dbReference type="GO" id="GO:0031419">
    <property type="term" value="F:cobalamin binding"/>
    <property type="evidence" value="ECO:0007669"/>
    <property type="project" value="InterPro"/>
</dbReference>
<comment type="cofactor">
    <cofactor evidence="1">
        <name>[4Fe-4S] cluster</name>
        <dbReference type="ChEBI" id="CHEBI:49883"/>
    </cofactor>
</comment>
<dbReference type="Gene3D" id="3.40.50.280">
    <property type="entry name" value="Cobalamin-binding domain"/>
    <property type="match status" value="1"/>
</dbReference>
<keyword evidence="3" id="KW-0808">Transferase</keyword>
<name>A0A7C2ZT24_9CREN</name>
<dbReference type="PROSITE" id="PS51918">
    <property type="entry name" value="RADICAL_SAM"/>
    <property type="match status" value="1"/>
</dbReference>
<sequence length="532" mass="60495">MRIALIASHRKAGAYEQTFGVSMPPLSAAYLASVAKERGYDVKFFDAFALNANEEKLAELISAYDPDIAGFLINASTYANPSIKIAKKLKEAGNVKYVVAGGHHATFTYSLLLKNGFDVIFLREGEVTFSNFLNEIKQGENFENINSIAYIKDGREIKVNPKVNYVMNLDELPFPLFEIYDKEKYDMGVLDPGSKVITLETSRGCPFNCEYCSVTKMWGGTWRFKSVDRVIKELERVKELGYKWVFFVDDNFIIPIKKIIDERLIILDKIAKSSLKELKLIVQLRADFVAKNQWIVNKLYEGGVRLTFLGIESGDPETLKNMRKNLVPNDSALAVSLLSKAGIIVHAGFILGAPYETEKAMNRTISFAKSLIDYGLDSAQFSIYTPLPGTDAFHRALKEKALLTLDWDLYDTLHPVERTKISPIKLFLKDRLAYYSFFLTKGIKGIRKGTLLSAPKREKDVYLTNGTRFIIKRIPRYFAGICKLPFTAIALWFKLRKKPEEEDLVELEKIMEMSEQILKEIKILEQKAIQKN</sequence>
<evidence type="ECO:0000313" key="10">
    <source>
        <dbReference type="EMBL" id="HEW63771.1"/>
    </source>
</evidence>
<evidence type="ECO:0000256" key="2">
    <source>
        <dbReference type="ARBA" id="ARBA00022603"/>
    </source>
</evidence>
<gene>
    <name evidence="10" type="ORF">ENO39_01750</name>
</gene>
<dbReference type="InterPro" id="IPR006638">
    <property type="entry name" value="Elp3/MiaA/NifB-like_rSAM"/>
</dbReference>
<keyword evidence="2" id="KW-0489">Methyltransferase</keyword>
<dbReference type="GO" id="GO:0051539">
    <property type="term" value="F:4 iron, 4 sulfur cluster binding"/>
    <property type="evidence" value="ECO:0007669"/>
    <property type="project" value="UniProtKB-KW"/>
</dbReference>
<dbReference type="CDD" id="cd01335">
    <property type="entry name" value="Radical_SAM"/>
    <property type="match status" value="1"/>
</dbReference>
<dbReference type="CDD" id="cd02068">
    <property type="entry name" value="radical_SAM_B12_BD"/>
    <property type="match status" value="1"/>
</dbReference>
<dbReference type="EMBL" id="DSFH01000029">
    <property type="protein sequence ID" value="HEW63771.1"/>
    <property type="molecule type" value="Genomic_DNA"/>
</dbReference>
<dbReference type="GO" id="GO:0005829">
    <property type="term" value="C:cytosol"/>
    <property type="evidence" value="ECO:0007669"/>
    <property type="project" value="TreeGrafter"/>
</dbReference>
<evidence type="ECO:0000256" key="6">
    <source>
        <dbReference type="ARBA" id="ARBA00023004"/>
    </source>
</evidence>
<dbReference type="InterPro" id="IPR058240">
    <property type="entry name" value="rSAM_sf"/>
</dbReference>
<organism evidence="10">
    <name type="scientific">Fervidicoccus fontis</name>
    <dbReference type="NCBI Taxonomy" id="683846"/>
    <lineage>
        <taxon>Archaea</taxon>
        <taxon>Thermoproteota</taxon>
        <taxon>Thermoprotei</taxon>
        <taxon>Fervidicoccales</taxon>
        <taxon>Fervidicoccaceae</taxon>
        <taxon>Fervidicoccus</taxon>
    </lineage>
</organism>
<dbReference type="SUPFAM" id="SSF102114">
    <property type="entry name" value="Radical SAM enzymes"/>
    <property type="match status" value="1"/>
</dbReference>
<dbReference type="SFLD" id="SFLDS00029">
    <property type="entry name" value="Radical_SAM"/>
    <property type="match status" value="1"/>
</dbReference>
<dbReference type="InterPro" id="IPR034466">
    <property type="entry name" value="Methyltransferase_Class_B"/>
</dbReference>
<keyword evidence="7" id="KW-0411">Iron-sulfur</keyword>
<keyword evidence="6" id="KW-0408">Iron</keyword>
<protein>
    <submittedName>
        <fullName evidence="10">B12-binding domain-containing radical SAM protein</fullName>
    </submittedName>
</protein>
<reference evidence="10" key="1">
    <citation type="journal article" date="2020" name="mSystems">
        <title>Genome- and Community-Level Interaction Insights into Carbon Utilization and Element Cycling Functions of Hydrothermarchaeota in Hydrothermal Sediment.</title>
        <authorList>
            <person name="Zhou Z."/>
            <person name="Liu Y."/>
            <person name="Xu W."/>
            <person name="Pan J."/>
            <person name="Luo Z.H."/>
            <person name="Li M."/>
        </authorList>
    </citation>
    <scope>NUCLEOTIDE SEQUENCE [LARGE SCALE GENOMIC DNA]</scope>
    <source>
        <strain evidence="10">SpSt-1261</strain>
    </source>
</reference>
<evidence type="ECO:0000256" key="3">
    <source>
        <dbReference type="ARBA" id="ARBA00022679"/>
    </source>
</evidence>
<evidence type="ECO:0000256" key="5">
    <source>
        <dbReference type="ARBA" id="ARBA00022723"/>
    </source>
</evidence>